<reference evidence="2 3" key="1">
    <citation type="submission" date="2024-04" db="EMBL/GenBank/DDBJ databases">
        <title>Phyllosticta paracitricarpa is synonymous to the EU quarantine fungus P. citricarpa based on phylogenomic analyses.</title>
        <authorList>
            <consortium name="Lawrence Berkeley National Laboratory"/>
            <person name="Van ingen-buijs V.A."/>
            <person name="Van westerhoven A.C."/>
            <person name="Haridas S."/>
            <person name="Skiadas P."/>
            <person name="Martin F."/>
            <person name="Groenewald J.Z."/>
            <person name="Crous P.W."/>
            <person name="Seidl M.F."/>
        </authorList>
    </citation>
    <scope>NUCLEOTIDE SEQUENCE [LARGE SCALE GENOMIC DNA]</scope>
    <source>
        <strain evidence="2 3">CBS 141358</strain>
    </source>
</reference>
<dbReference type="Proteomes" id="UP001367316">
    <property type="component" value="Unassembled WGS sequence"/>
</dbReference>
<name>A0ABR1N4E6_9PEZI</name>
<feature type="chain" id="PRO_5045043831" description="Secreted protein" evidence="1">
    <location>
        <begin position="23"/>
        <end position="73"/>
    </location>
</feature>
<organism evidence="2 3">
    <name type="scientific">Phyllosticta paracitricarpa</name>
    <dbReference type="NCBI Taxonomy" id="2016321"/>
    <lineage>
        <taxon>Eukaryota</taxon>
        <taxon>Fungi</taxon>
        <taxon>Dikarya</taxon>
        <taxon>Ascomycota</taxon>
        <taxon>Pezizomycotina</taxon>
        <taxon>Dothideomycetes</taxon>
        <taxon>Dothideomycetes incertae sedis</taxon>
        <taxon>Botryosphaeriales</taxon>
        <taxon>Phyllostictaceae</taxon>
        <taxon>Phyllosticta</taxon>
    </lineage>
</organism>
<evidence type="ECO:0000256" key="1">
    <source>
        <dbReference type="SAM" id="SignalP"/>
    </source>
</evidence>
<evidence type="ECO:0008006" key="4">
    <source>
        <dbReference type="Google" id="ProtNLM"/>
    </source>
</evidence>
<evidence type="ECO:0000313" key="2">
    <source>
        <dbReference type="EMBL" id="KAK7610081.1"/>
    </source>
</evidence>
<gene>
    <name evidence="2" type="ORF">JOL62DRAFT_577396</name>
</gene>
<keyword evidence="1" id="KW-0732">Signal</keyword>
<sequence length="73" mass="8056">MGGRWRCCMFCGALRLVAVVDALIVRTSESREDCLLAFFSFSVSYSSSSLPLLLLSHRQHVPQPPVGMPKAET</sequence>
<feature type="non-terminal residue" evidence="2">
    <location>
        <position position="1"/>
    </location>
</feature>
<proteinExistence type="predicted"/>
<protein>
    <recommendedName>
        <fullName evidence="4">Secreted protein</fullName>
    </recommendedName>
</protein>
<comment type="caution">
    <text evidence="2">The sequence shown here is derived from an EMBL/GenBank/DDBJ whole genome shotgun (WGS) entry which is preliminary data.</text>
</comment>
<keyword evidence="3" id="KW-1185">Reference proteome</keyword>
<feature type="signal peptide" evidence="1">
    <location>
        <begin position="1"/>
        <end position="22"/>
    </location>
</feature>
<accession>A0ABR1N4E6</accession>
<dbReference type="EMBL" id="JBBPBF010000020">
    <property type="protein sequence ID" value="KAK7610081.1"/>
    <property type="molecule type" value="Genomic_DNA"/>
</dbReference>
<evidence type="ECO:0000313" key="3">
    <source>
        <dbReference type="Proteomes" id="UP001367316"/>
    </source>
</evidence>